<keyword evidence="3" id="KW-1185">Reference proteome</keyword>
<dbReference type="PANTHER" id="PTHR30543">
    <property type="entry name" value="CHROMATE REDUCTASE"/>
    <property type="match status" value="1"/>
</dbReference>
<dbReference type="EMBL" id="CP031320">
    <property type="protein sequence ID" value="AXK37393.1"/>
    <property type="molecule type" value="Genomic_DNA"/>
</dbReference>
<dbReference type="GO" id="GO:0005829">
    <property type="term" value="C:cytosol"/>
    <property type="evidence" value="ECO:0007669"/>
    <property type="project" value="TreeGrafter"/>
</dbReference>
<reference evidence="2 3" key="1">
    <citation type="submission" date="2018-07" db="EMBL/GenBank/DDBJ databases">
        <title>Draft genome of the type strain Streptomyces armeniacus ATCC 15676.</title>
        <authorList>
            <person name="Labana P."/>
            <person name="Gosse J.T."/>
            <person name="Boddy C.N."/>
        </authorList>
    </citation>
    <scope>NUCLEOTIDE SEQUENCE [LARGE SCALE GENOMIC DNA]</scope>
    <source>
        <strain evidence="2 3">ATCC 15676</strain>
    </source>
</reference>
<sequence length="194" mass="20910">MATAGARDPLRVAVIIGSTREGRAGTAVARWFATHARRRDALDVDTVDLVDVPLPARHPETATSELDAWAARIGRADAFVIVTPEYNHGYPAGLKHAIDLVDREWHAKPVGFVSYGGVGQGLRAVEGLRLVFAELHAVTLRDSVSVNLFDGGVDEHGWIREHTGAGAAAETLLDRLEWWAGALRTARAAETYAA</sequence>
<dbReference type="KEGG" id="sarm:DVA86_16850"/>
<feature type="domain" description="NADPH-dependent FMN reductase-like" evidence="1">
    <location>
        <begin position="11"/>
        <end position="147"/>
    </location>
</feature>
<dbReference type="PANTHER" id="PTHR30543:SF21">
    <property type="entry name" value="NAD(P)H-DEPENDENT FMN REDUCTASE LOT6"/>
    <property type="match status" value="1"/>
</dbReference>
<dbReference type="InterPro" id="IPR005025">
    <property type="entry name" value="FMN_Rdtase-like_dom"/>
</dbReference>
<evidence type="ECO:0000313" key="3">
    <source>
        <dbReference type="Proteomes" id="UP000254425"/>
    </source>
</evidence>
<proteinExistence type="predicted"/>
<evidence type="ECO:0000259" key="1">
    <source>
        <dbReference type="Pfam" id="PF03358"/>
    </source>
</evidence>
<protein>
    <submittedName>
        <fullName evidence="2">NADPH-dependent oxidoreductase</fullName>
    </submittedName>
</protein>
<dbReference type="GO" id="GO:0010181">
    <property type="term" value="F:FMN binding"/>
    <property type="evidence" value="ECO:0007669"/>
    <property type="project" value="TreeGrafter"/>
</dbReference>
<dbReference type="SUPFAM" id="SSF52218">
    <property type="entry name" value="Flavoproteins"/>
    <property type="match status" value="1"/>
</dbReference>
<dbReference type="AlphaFoldDB" id="A0A345Y0H7"/>
<dbReference type="Gene3D" id="3.40.50.360">
    <property type="match status" value="1"/>
</dbReference>
<dbReference type="Pfam" id="PF03358">
    <property type="entry name" value="FMN_red"/>
    <property type="match status" value="1"/>
</dbReference>
<dbReference type="Proteomes" id="UP000254425">
    <property type="component" value="Chromosome"/>
</dbReference>
<dbReference type="GO" id="GO:0016491">
    <property type="term" value="F:oxidoreductase activity"/>
    <property type="evidence" value="ECO:0007669"/>
    <property type="project" value="InterPro"/>
</dbReference>
<accession>A0A345Y0H7</accession>
<dbReference type="InterPro" id="IPR029039">
    <property type="entry name" value="Flavoprotein-like_sf"/>
</dbReference>
<gene>
    <name evidence="2" type="ORF">DVA86_16850</name>
</gene>
<evidence type="ECO:0000313" key="2">
    <source>
        <dbReference type="EMBL" id="AXK37393.1"/>
    </source>
</evidence>
<name>A0A345Y0H7_9ACTN</name>
<organism evidence="2 3">
    <name type="scientific">Streptomyces armeniacus</name>
    <dbReference type="NCBI Taxonomy" id="83291"/>
    <lineage>
        <taxon>Bacteria</taxon>
        <taxon>Bacillati</taxon>
        <taxon>Actinomycetota</taxon>
        <taxon>Actinomycetes</taxon>
        <taxon>Kitasatosporales</taxon>
        <taxon>Streptomycetaceae</taxon>
        <taxon>Streptomyces</taxon>
    </lineage>
</organism>
<dbReference type="InterPro" id="IPR050712">
    <property type="entry name" value="NAD(P)H-dep_reductase"/>
</dbReference>